<dbReference type="Pfam" id="PF01812">
    <property type="entry name" value="5-FTHF_cyc-lig"/>
    <property type="match status" value="1"/>
</dbReference>
<dbReference type="Proteomes" id="UP000569329">
    <property type="component" value="Unassembled WGS sequence"/>
</dbReference>
<comment type="caution">
    <text evidence="1">The sequence shown here is derived from an EMBL/GenBank/DDBJ whole genome shotgun (WGS) entry which is preliminary data.</text>
</comment>
<proteinExistence type="predicted"/>
<dbReference type="PANTHER" id="PTHR13017:SF0">
    <property type="entry name" value="METHENYLTETRAHYDROFOLATE SYNTHASE DOMAIN-CONTAINING PROTEIN"/>
    <property type="match status" value="1"/>
</dbReference>
<dbReference type="InterPro" id="IPR024185">
    <property type="entry name" value="FTHF_cligase-like_sf"/>
</dbReference>
<dbReference type="GO" id="GO:0030272">
    <property type="term" value="F:5-formyltetrahydrofolate cyclo-ligase activity"/>
    <property type="evidence" value="ECO:0007669"/>
    <property type="project" value="UniProtKB-EC"/>
</dbReference>
<gene>
    <name evidence="1" type="ORF">FHX42_001126</name>
</gene>
<name>A0A839DWG9_9PSEU</name>
<sequence length="240" mass="25792">MTEIDDRKNAIRHRVWSLLDDNDAVIGGSAQGRIPNFVGAEAASDRLATLAVWREASVVKAVPDKAQLPARARALREGKLVYMAVPKLAKPNPFYLLDPAALTVPAEQAASSRTAPEVARTVGLDDLRPVDLVVCGSVAVTPGGVRLGKGAGYSDIEIALLARTGLIGEHTTIATTVHPLQIVDETIPETSHDFSVDLIITPDRTLECSPPRRPTDLTWDDLTPEQLEAMPVLKSLQRAS</sequence>
<dbReference type="PANTHER" id="PTHR13017">
    <property type="entry name" value="5-FORMYLTETRAHYDROFOLATE CYCLO-LIGASE-RELATED"/>
    <property type="match status" value="1"/>
</dbReference>
<dbReference type="InterPro" id="IPR002698">
    <property type="entry name" value="FTHF_cligase"/>
</dbReference>
<dbReference type="SUPFAM" id="SSF100950">
    <property type="entry name" value="NagB/RpiA/CoA transferase-like"/>
    <property type="match status" value="1"/>
</dbReference>
<evidence type="ECO:0000313" key="1">
    <source>
        <dbReference type="EMBL" id="MBA8823797.1"/>
    </source>
</evidence>
<reference evidence="1 2" key="1">
    <citation type="submission" date="2020-07" db="EMBL/GenBank/DDBJ databases">
        <title>Sequencing the genomes of 1000 actinobacteria strains.</title>
        <authorList>
            <person name="Klenk H.-P."/>
        </authorList>
    </citation>
    <scope>NUCLEOTIDE SEQUENCE [LARGE SCALE GENOMIC DNA]</scope>
    <source>
        <strain evidence="1 2">DSM 45975</strain>
    </source>
</reference>
<evidence type="ECO:0000313" key="2">
    <source>
        <dbReference type="Proteomes" id="UP000569329"/>
    </source>
</evidence>
<dbReference type="Gene3D" id="3.40.50.10420">
    <property type="entry name" value="NagB/RpiA/CoA transferase-like"/>
    <property type="match status" value="1"/>
</dbReference>
<dbReference type="GO" id="GO:0005737">
    <property type="term" value="C:cytoplasm"/>
    <property type="evidence" value="ECO:0007669"/>
    <property type="project" value="TreeGrafter"/>
</dbReference>
<dbReference type="InterPro" id="IPR037171">
    <property type="entry name" value="NagB/RpiA_transferase-like"/>
</dbReference>
<organism evidence="1 2">
    <name type="scientific">Halosaccharopolyspora lacisalsi</name>
    <dbReference type="NCBI Taxonomy" id="1000566"/>
    <lineage>
        <taxon>Bacteria</taxon>
        <taxon>Bacillati</taxon>
        <taxon>Actinomycetota</taxon>
        <taxon>Actinomycetes</taxon>
        <taxon>Pseudonocardiales</taxon>
        <taxon>Pseudonocardiaceae</taxon>
        <taxon>Halosaccharopolyspora</taxon>
    </lineage>
</organism>
<accession>A0A839DWG9</accession>
<protein>
    <submittedName>
        <fullName evidence="1">5-formyltetrahydrofolate cyclo-ligase</fullName>
        <ecNumber evidence="1">6.3.3.2</ecNumber>
    </submittedName>
</protein>
<dbReference type="EMBL" id="JACGWZ010000001">
    <property type="protein sequence ID" value="MBA8823797.1"/>
    <property type="molecule type" value="Genomic_DNA"/>
</dbReference>
<dbReference type="AlphaFoldDB" id="A0A839DWG9"/>
<keyword evidence="2" id="KW-1185">Reference proteome</keyword>
<dbReference type="EC" id="6.3.3.2" evidence="1"/>
<keyword evidence="1" id="KW-0436">Ligase</keyword>
<dbReference type="RefSeq" id="WP_182543045.1">
    <property type="nucleotide sequence ID" value="NZ_JACGWZ010000001.1"/>
</dbReference>